<comment type="caution">
    <text evidence="2">The sequence shown here is derived from an EMBL/GenBank/DDBJ whole genome shotgun (WGS) entry which is preliminary data.</text>
</comment>
<dbReference type="EMBL" id="JBHILM010000011">
    <property type="protein sequence ID" value="MFB5681548.1"/>
    <property type="molecule type" value="Genomic_DNA"/>
</dbReference>
<gene>
    <name evidence="2" type="ORF">ACE3NQ_11550</name>
</gene>
<evidence type="ECO:0000259" key="1">
    <source>
        <dbReference type="Pfam" id="PF13333"/>
    </source>
</evidence>
<sequence>MESFFSHLKTEGLYPNDIRNLAETQRRIKKYIRFYNQRRPQRKLKN</sequence>
<proteinExistence type="predicted"/>
<dbReference type="Pfam" id="PF13333">
    <property type="entry name" value="rve_2"/>
    <property type="match status" value="1"/>
</dbReference>
<evidence type="ECO:0000313" key="2">
    <source>
        <dbReference type="EMBL" id="MFB5681548.1"/>
    </source>
</evidence>
<evidence type="ECO:0000313" key="3">
    <source>
        <dbReference type="Proteomes" id="UP001580407"/>
    </source>
</evidence>
<dbReference type="InterPro" id="IPR012337">
    <property type="entry name" value="RNaseH-like_sf"/>
</dbReference>
<organism evidence="2 3">
    <name type="scientific">Paenibacillus terreus</name>
    <dbReference type="NCBI Taxonomy" id="1387834"/>
    <lineage>
        <taxon>Bacteria</taxon>
        <taxon>Bacillati</taxon>
        <taxon>Bacillota</taxon>
        <taxon>Bacilli</taxon>
        <taxon>Bacillales</taxon>
        <taxon>Paenibacillaceae</taxon>
        <taxon>Paenibacillus</taxon>
    </lineage>
</organism>
<dbReference type="RefSeq" id="WP_375525334.1">
    <property type="nucleotide sequence ID" value="NZ_JBHILM010000011.1"/>
</dbReference>
<dbReference type="SUPFAM" id="SSF53098">
    <property type="entry name" value="Ribonuclease H-like"/>
    <property type="match status" value="1"/>
</dbReference>
<reference evidence="2 3" key="1">
    <citation type="submission" date="2024-09" db="EMBL/GenBank/DDBJ databases">
        <authorList>
            <person name="Ruan L."/>
        </authorList>
    </citation>
    <scope>NUCLEOTIDE SEQUENCE [LARGE SCALE GENOMIC DNA]</scope>
    <source>
        <strain evidence="2 3">D33</strain>
    </source>
</reference>
<keyword evidence="3" id="KW-1185">Reference proteome</keyword>
<protein>
    <submittedName>
        <fullName evidence="2">IS3 family transposase</fullName>
    </submittedName>
</protein>
<dbReference type="Proteomes" id="UP001580407">
    <property type="component" value="Unassembled WGS sequence"/>
</dbReference>
<accession>A0ABV5B777</accession>
<feature type="domain" description="Integrase catalytic" evidence="1">
    <location>
        <begin position="2"/>
        <end position="44"/>
    </location>
</feature>
<dbReference type="InterPro" id="IPR001584">
    <property type="entry name" value="Integrase_cat-core"/>
</dbReference>
<name>A0ABV5B777_9BACL</name>